<dbReference type="AlphaFoldDB" id="A0A1J5QXL7"/>
<comment type="caution">
    <text evidence="1">The sequence shown here is derived from an EMBL/GenBank/DDBJ whole genome shotgun (WGS) entry which is preliminary data.</text>
</comment>
<evidence type="ECO:0000313" key="1">
    <source>
        <dbReference type="EMBL" id="OIQ84516.1"/>
    </source>
</evidence>
<sequence>MKRFFLGAYATSPCETHWDAGAEAAYWAGLAALPSLGGLEYPFTGALHPYDEAWALAHLKPEWDLVLTLLPGTMDRLGQNPHFGLASDDAEGRAAALAFTGQARAVAQRFNEAAGRRRVVAVELHAAPRRGVAGVSASAAALAASLAELAAWDWQGATLCLEHCDAWFPGQTAIKGFLPLPEEIRAIRASGAPVGLALNWGRSVLEERDPAHVLDQIRAARAEGLLRGLIFSGCSGEETPWGVWQDSHMPHAPAFGVEHAAPGSLMTAEAMAQALEAAGEGLVFLGGKMTARPKGATLERRLGLNRDFLAVLERI</sequence>
<gene>
    <name evidence="1" type="ORF">GALL_336570</name>
</gene>
<name>A0A1J5QXL7_9ZZZZ</name>
<reference evidence="1" key="1">
    <citation type="submission" date="2016-10" db="EMBL/GenBank/DDBJ databases">
        <title>Sequence of Gallionella enrichment culture.</title>
        <authorList>
            <person name="Poehlein A."/>
            <person name="Muehling M."/>
            <person name="Daniel R."/>
        </authorList>
    </citation>
    <scope>NUCLEOTIDE SEQUENCE</scope>
</reference>
<evidence type="ECO:0008006" key="2">
    <source>
        <dbReference type="Google" id="ProtNLM"/>
    </source>
</evidence>
<organism evidence="1">
    <name type="scientific">mine drainage metagenome</name>
    <dbReference type="NCBI Taxonomy" id="410659"/>
    <lineage>
        <taxon>unclassified sequences</taxon>
        <taxon>metagenomes</taxon>
        <taxon>ecological metagenomes</taxon>
    </lineage>
</organism>
<dbReference type="EMBL" id="MLJW01000612">
    <property type="protein sequence ID" value="OIQ84516.1"/>
    <property type="molecule type" value="Genomic_DNA"/>
</dbReference>
<dbReference type="InterPro" id="IPR032344">
    <property type="entry name" value="DUF4862"/>
</dbReference>
<accession>A0A1J5QXL7</accession>
<protein>
    <recommendedName>
        <fullName evidence="2">DUF4862 domain-containing protein</fullName>
    </recommendedName>
</protein>
<dbReference type="Pfam" id="PF16154">
    <property type="entry name" value="DUF4862"/>
    <property type="match status" value="1"/>
</dbReference>
<proteinExistence type="predicted"/>